<dbReference type="EMBL" id="NPND01000022">
    <property type="protein sequence ID" value="PIM89958.1"/>
    <property type="molecule type" value="Genomic_DNA"/>
</dbReference>
<evidence type="ECO:0000313" key="1">
    <source>
        <dbReference type="EMBL" id="PIM89958.1"/>
    </source>
</evidence>
<reference evidence="1 2" key="1">
    <citation type="submission" date="2017-08" db="EMBL/GenBank/DDBJ databases">
        <title>Analysis of Fusobacterium persistence and antibiotic response in human colorectal.</title>
        <authorList>
            <person name="Bullman S."/>
        </authorList>
    </citation>
    <scope>NUCLEOTIDE SEQUENCE [LARGE SCALE GENOMIC DNA]</scope>
    <source>
        <strain evidence="1 2">P2_CP</strain>
    </source>
</reference>
<proteinExistence type="predicted"/>
<evidence type="ECO:0000313" key="2">
    <source>
        <dbReference type="Proteomes" id="UP000230719"/>
    </source>
</evidence>
<name>A0A2G9FMB5_9FUSO</name>
<gene>
    <name evidence="1" type="ORF">CI114_07610</name>
</gene>
<organism evidence="1 2">
    <name type="scientific">Fusobacterium animalis</name>
    <dbReference type="NCBI Taxonomy" id="76859"/>
    <lineage>
        <taxon>Bacteria</taxon>
        <taxon>Fusobacteriati</taxon>
        <taxon>Fusobacteriota</taxon>
        <taxon>Fusobacteriia</taxon>
        <taxon>Fusobacteriales</taxon>
        <taxon>Fusobacteriaceae</taxon>
        <taxon>Fusobacterium</taxon>
    </lineage>
</organism>
<dbReference type="Proteomes" id="UP000230719">
    <property type="component" value="Unassembled WGS sequence"/>
</dbReference>
<protein>
    <recommendedName>
        <fullName evidence="3">Riboflavin synthase subunit alpha</fullName>
    </recommendedName>
</protein>
<dbReference type="AlphaFoldDB" id="A0A2G9FMB5"/>
<accession>A0A2G9FMB5</accession>
<sequence>MILEALNELVHLELLTDSEFAANVNFSSLRNLANNELFFISHYKINFKCNLLFLFNLICVICKLCKFT</sequence>
<comment type="caution">
    <text evidence="1">The sequence shown here is derived from an EMBL/GenBank/DDBJ whole genome shotgun (WGS) entry which is preliminary data.</text>
</comment>
<evidence type="ECO:0008006" key="3">
    <source>
        <dbReference type="Google" id="ProtNLM"/>
    </source>
</evidence>